<keyword evidence="4" id="KW-0234">DNA repair</keyword>
<dbReference type="InterPro" id="IPR002099">
    <property type="entry name" value="MutL/Mlh/PMS"/>
</dbReference>
<dbReference type="GO" id="GO:0005524">
    <property type="term" value="F:ATP binding"/>
    <property type="evidence" value="ECO:0007669"/>
    <property type="project" value="InterPro"/>
</dbReference>
<dbReference type="InterPro" id="IPR013507">
    <property type="entry name" value="DNA_mismatch_S5_2-like"/>
</dbReference>
<evidence type="ECO:0000313" key="8">
    <source>
        <dbReference type="EMBL" id="CAB3364186.1"/>
    </source>
</evidence>
<dbReference type="SUPFAM" id="SSF55874">
    <property type="entry name" value="ATPase domain of HSP90 chaperone/DNA topoisomerase II/histidine kinase"/>
    <property type="match status" value="1"/>
</dbReference>
<feature type="domain" description="DNA mismatch repair protein S5" evidence="7">
    <location>
        <begin position="214"/>
        <end position="333"/>
    </location>
</feature>
<dbReference type="GO" id="GO:0032389">
    <property type="term" value="C:MutLalpha complex"/>
    <property type="evidence" value="ECO:0007669"/>
    <property type="project" value="TreeGrafter"/>
</dbReference>
<dbReference type="Gene3D" id="3.30.565.10">
    <property type="entry name" value="Histidine kinase-like ATPase, C-terminal domain"/>
    <property type="match status" value="1"/>
</dbReference>
<dbReference type="GO" id="GO:0140664">
    <property type="term" value="F:ATP-dependent DNA damage sensor activity"/>
    <property type="evidence" value="ECO:0007669"/>
    <property type="project" value="InterPro"/>
</dbReference>
<dbReference type="PANTHER" id="PTHR10073">
    <property type="entry name" value="DNA MISMATCH REPAIR PROTEIN MLH, PMS, MUTL"/>
    <property type="match status" value="1"/>
</dbReference>
<organism evidence="8 9">
    <name type="scientific">Cloeon dipterum</name>
    <dbReference type="NCBI Taxonomy" id="197152"/>
    <lineage>
        <taxon>Eukaryota</taxon>
        <taxon>Metazoa</taxon>
        <taxon>Ecdysozoa</taxon>
        <taxon>Arthropoda</taxon>
        <taxon>Hexapoda</taxon>
        <taxon>Insecta</taxon>
        <taxon>Pterygota</taxon>
        <taxon>Palaeoptera</taxon>
        <taxon>Ephemeroptera</taxon>
        <taxon>Pisciforma</taxon>
        <taxon>Baetidae</taxon>
        <taxon>Cloeon</taxon>
    </lineage>
</organism>
<evidence type="ECO:0000313" key="9">
    <source>
        <dbReference type="Proteomes" id="UP000494165"/>
    </source>
</evidence>
<dbReference type="Proteomes" id="UP000494165">
    <property type="component" value="Unassembled WGS sequence"/>
</dbReference>
<dbReference type="FunFam" id="3.30.230.10:FF:000014">
    <property type="entry name" value="DNA mismatch repair protein Mlh1"/>
    <property type="match status" value="1"/>
</dbReference>
<name>A0A8S1BWQ4_9INSE</name>
<dbReference type="InterPro" id="IPR032189">
    <property type="entry name" value="Mlh1_C"/>
</dbReference>
<dbReference type="InterPro" id="IPR038973">
    <property type="entry name" value="MutL/Mlh/Pms-like"/>
</dbReference>
<dbReference type="InterPro" id="IPR014721">
    <property type="entry name" value="Ribsml_uS5_D2-typ_fold_subgr"/>
</dbReference>
<dbReference type="PROSITE" id="PS00058">
    <property type="entry name" value="DNA_MISMATCH_REPAIR_1"/>
    <property type="match status" value="1"/>
</dbReference>
<protein>
    <recommendedName>
        <fullName evidence="7">DNA mismatch repair protein S5 domain-containing protein</fullName>
    </recommendedName>
</protein>
<dbReference type="FunFam" id="3.30.565.10:FF:000109">
    <property type="entry name" value="Related to MLH1-DNA mismatch repair protein"/>
    <property type="match status" value="1"/>
</dbReference>
<evidence type="ECO:0000256" key="2">
    <source>
        <dbReference type="ARBA" id="ARBA00006082"/>
    </source>
</evidence>
<dbReference type="SUPFAM" id="SSF54211">
    <property type="entry name" value="Ribosomal protein S5 domain 2-like"/>
    <property type="match status" value="1"/>
</dbReference>
<feature type="region of interest" description="Disordered" evidence="6">
    <location>
        <begin position="356"/>
        <end position="377"/>
    </location>
</feature>
<proteinExistence type="inferred from homology"/>
<evidence type="ECO:0000256" key="1">
    <source>
        <dbReference type="ARBA" id="ARBA00004123"/>
    </source>
</evidence>
<reference evidence="8 9" key="1">
    <citation type="submission" date="2020-04" db="EMBL/GenBank/DDBJ databases">
        <authorList>
            <person name="Alioto T."/>
            <person name="Alioto T."/>
            <person name="Gomez Garrido J."/>
        </authorList>
    </citation>
    <scope>NUCLEOTIDE SEQUENCE [LARGE SCALE GENOMIC DNA]</scope>
</reference>
<dbReference type="PANTHER" id="PTHR10073:SF12">
    <property type="entry name" value="DNA MISMATCH REPAIR PROTEIN MLH1"/>
    <property type="match status" value="1"/>
</dbReference>
<keyword evidence="5" id="KW-0539">Nucleus</keyword>
<dbReference type="GO" id="GO:0006298">
    <property type="term" value="P:mismatch repair"/>
    <property type="evidence" value="ECO:0007669"/>
    <property type="project" value="InterPro"/>
</dbReference>
<dbReference type="GO" id="GO:0030983">
    <property type="term" value="F:mismatched DNA binding"/>
    <property type="evidence" value="ECO:0007669"/>
    <property type="project" value="InterPro"/>
</dbReference>
<dbReference type="EMBL" id="CADEPI010000015">
    <property type="protein sequence ID" value="CAB3364186.1"/>
    <property type="molecule type" value="Genomic_DNA"/>
</dbReference>
<dbReference type="SMART" id="SM01340">
    <property type="entry name" value="DNA_mis_repair"/>
    <property type="match status" value="1"/>
</dbReference>
<dbReference type="InterPro" id="IPR020568">
    <property type="entry name" value="Ribosomal_Su5_D2-typ_SF"/>
</dbReference>
<dbReference type="InterPro" id="IPR014762">
    <property type="entry name" value="DNA_mismatch_repair_CS"/>
</dbReference>
<accession>A0A8S1BWQ4</accession>
<comment type="similarity">
    <text evidence="2">Belongs to the DNA mismatch repair MutL/HexB family.</text>
</comment>
<dbReference type="Pfam" id="PF13589">
    <property type="entry name" value="HATPase_c_3"/>
    <property type="match status" value="1"/>
</dbReference>
<dbReference type="Pfam" id="PF01119">
    <property type="entry name" value="DNA_mis_repair"/>
    <property type="match status" value="1"/>
</dbReference>
<evidence type="ECO:0000256" key="4">
    <source>
        <dbReference type="ARBA" id="ARBA00023204"/>
    </source>
</evidence>
<keyword evidence="3" id="KW-0227">DNA damage</keyword>
<evidence type="ECO:0000259" key="7">
    <source>
        <dbReference type="SMART" id="SM01340"/>
    </source>
</evidence>
<feature type="compositionally biased region" description="Polar residues" evidence="6">
    <location>
        <begin position="366"/>
        <end position="377"/>
    </location>
</feature>
<evidence type="ECO:0000256" key="5">
    <source>
        <dbReference type="ARBA" id="ARBA00023242"/>
    </source>
</evidence>
<sequence>MSDLGVIRKLDEVVINRIAAGEVIQRPSNALKEMMENSLDAKATSVQVVVKDGGIKSLQILDNGTGIRLKDMDIVCERFTTSKLKKFEDLATVGTYGFRGEALASISHVAHVTITTKTADAKCAYRATYVDGKIQGQPKPCAANQGTKILVEDLFYNCKTRREALKPNEEFSRICDLVGKYSIQNSLTAFNLKKLGDSTAEINTPVKSSAKNNIQLIYGSEIAKELFDLGFEDKDLNLQVTGHATNGRYKGPRLEMIIFINGRLVECPSIKKQVELVYSEHLPAKSYPFVYLSVEMPQRFVDVNVHPTKESVEFFNERAIIERIGLELKEKLSANHKSKSHGVAVESSKSVQPMVIEQKPNKAANPKTTTGPKRSSVSLDSVKELRKEIDEQLDQNVQEIFSTHSYVGGDWQKGVIFIQHSTKLCMVQTQEVCSEFFYQLLINRFGDFGQLSFKEPLDLASAALEALQLEECGWEENHGPKEELATAISAFLTQKRAMLEEYFNIVINEEGKMLAFPLLLENNVPDFGELPMLIVRLATDVEWDAEKECFSGVCREVASFYAHPELRLDSANEKDRDDHATNEFNTIMENSVLRAMRTEFLPPKSILERRLLLQVARVEDLYPIFERC</sequence>
<comment type="subcellular location">
    <subcellularLocation>
        <location evidence="1">Nucleus</location>
    </subcellularLocation>
</comment>
<evidence type="ECO:0000256" key="6">
    <source>
        <dbReference type="SAM" id="MobiDB-lite"/>
    </source>
</evidence>
<comment type="caution">
    <text evidence="8">The sequence shown here is derived from an EMBL/GenBank/DDBJ whole genome shotgun (WGS) entry which is preliminary data.</text>
</comment>
<dbReference type="Gene3D" id="3.30.230.10">
    <property type="match status" value="1"/>
</dbReference>
<dbReference type="InterPro" id="IPR036890">
    <property type="entry name" value="HATPase_C_sf"/>
</dbReference>
<dbReference type="Pfam" id="PF16413">
    <property type="entry name" value="Mlh1_C"/>
    <property type="match status" value="1"/>
</dbReference>
<dbReference type="CDD" id="cd16926">
    <property type="entry name" value="HATPase_MutL-MLH-PMS-like"/>
    <property type="match status" value="1"/>
</dbReference>
<keyword evidence="9" id="KW-1185">Reference proteome</keyword>
<gene>
    <name evidence="8" type="ORF">CLODIP_2_CD14486</name>
</gene>
<dbReference type="GO" id="GO:0016887">
    <property type="term" value="F:ATP hydrolysis activity"/>
    <property type="evidence" value="ECO:0007669"/>
    <property type="project" value="InterPro"/>
</dbReference>
<dbReference type="NCBIfam" id="TIGR00585">
    <property type="entry name" value="mutl"/>
    <property type="match status" value="1"/>
</dbReference>
<dbReference type="AlphaFoldDB" id="A0A8S1BWQ4"/>
<dbReference type="OrthoDB" id="10263226at2759"/>
<evidence type="ECO:0000256" key="3">
    <source>
        <dbReference type="ARBA" id="ARBA00022763"/>
    </source>
</evidence>